<organism evidence="1 2">
    <name type="scientific">Bacillus paralicheniformis</name>
    <dbReference type="NCBI Taxonomy" id="1648923"/>
    <lineage>
        <taxon>Bacteria</taxon>
        <taxon>Bacillati</taxon>
        <taxon>Bacillota</taxon>
        <taxon>Bacilli</taxon>
        <taxon>Bacillales</taxon>
        <taxon>Bacillaceae</taxon>
        <taxon>Bacillus</taxon>
    </lineage>
</organism>
<dbReference type="Proteomes" id="UP001216709">
    <property type="component" value="Unassembled WGS sequence"/>
</dbReference>
<reference evidence="1" key="1">
    <citation type="submission" date="2022-12" db="EMBL/GenBank/DDBJ databases">
        <title>Draft Genome Sequences of Bacillus licheniformis and Bacillus paralicheniformis strains isolated from Irish skim milk powders.</title>
        <authorList>
            <person name="Lourenco A."/>
            <person name="Li F."/>
            <person name="Geraldine D."/>
            <person name="Tobin J.T."/>
            <person name="Butler F."/>
            <person name="Jordan K."/>
            <person name="Obrien T."/>
        </authorList>
    </citation>
    <scope>NUCLEOTIDE SEQUENCE</scope>
    <source>
        <strain evidence="1">3370</strain>
    </source>
</reference>
<evidence type="ECO:0000313" key="2">
    <source>
        <dbReference type="Proteomes" id="UP001216709"/>
    </source>
</evidence>
<comment type="caution">
    <text evidence="1">The sequence shown here is derived from an EMBL/GenBank/DDBJ whole genome shotgun (WGS) entry which is preliminary data.</text>
</comment>
<dbReference type="AlphaFoldDB" id="A0AAW6KKU3"/>
<gene>
    <name evidence="1" type="ORF">PVN32_21680</name>
</gene>
<proteinExistence type="predicted"/>
<dbReference type="RefSeq" id="WP_212139060.1">
    <property type="nucleotide sequence ID" value="NZ_CAOJBU010000003.1"/>
</dbReference>
<sequence length="167" mass="19498">MTEKDYEGMTKEIAEELRSLKRENERLKYAEEFILRMSAISRRFVNECLYRRQDERQFETVKDFISECAKSDAAVMERRGGPDSIYVKAKSDHFGIENEERVVLIRRGEGFEVFQNTLTREFVLGLKDGTELLVALYNPFGDPIEGTDVIVDEHFELHSCRSGGFYY</sequence>
<dbReference type="EMBL" id="JARAFO010000187">
    <property type="protein sequence ID" value="MDE1454763.1"/>
    <property type="molecule type" value="Genomic_DNA"/>
</dbReference>
<accession>A0AAW6KKU3</accession>
<evidence type="ECO:0000313" key="1">
    <source>
        <dbReference type="EMBL" id="MDE1454763.1"/>
    </source>
</evidence>
<protein>
    <submittedName>
        <fullName evidence="1">Uncharacterized protein</fullName>
    </submittedName>
</protein>
<name>A0AAW6KKU3_9BACI</name>